<evidence type="ECO:0000313" key="2">
    <source>
        <dbReference type="Proteomes" id="UP000223102"/>
    </source>
</evidence>
<gene>
    <name evidence="1" type="ORF">PBC2_190</name>
</gene>
<keyword evidence="2" id="KW-1185">Reference proteome</keyword>
<name>A0A218KC66_9CAUD</name>
<dbReference type="EMBL" id="KT070867">
    <property type="protein sequence ID" value="AKQ08505.1"/>
    <property type="molecule type" value="Genomic_DNA"/>
</dbReference>
<evidence type="ECO:0000313" key="1">
    <source>
        <dbReference type="EMBL" id="AKQ08505.1"/>
    </source>
</evidence>
<accession>A0A218KC66</accession>
<dbReference type="SUPFAM" id="SSF49899">
    <property type="entry name" value="Concanavalin A-like lectins/glucanases"/>
    <property type="match status" value="1"/>
</dbReference>
<dbReference type="Proteomes" id="UP000223102">
    <property type="component" value="Segment"/>
</dbReference>
<proteinExistence type="predicted"/>
<sequence length="320" mass="34764">MAIVTDKLTHYWHYQSKCSQMGWENIAPIATSGVPIGTMNNITFDNGVPSFNGANSSVDITGFSLANQSSGFTIDCIISRGAGQTGQLTHITQWYGTSERLTMYTNGAFVAGREVVGMYYERGGGGGLESPERTLGTSILHIVFTFTPTVKKMYVNGQLVATDVRTTLPFARTNYNLYLGCNYYNGKNTFFNGKIYACRGYTKALTDVEILQNYNNGLDIGLGSSAPIASVISSTKSKISRISGQNKTYITFKFDKDVQAYKVMVGGVDYQTGYLADSGGAKTANTEIIAEIDDKELSVEGLNRVTIYGQGTDGTWSTKD</sequence>
<dbReference type="InterPro" id="IPR013320">
    <property type="entry name" value="ConA-like_dom_sf"/>
</dbReference>
<dbReference type="Gene3D" id="2.60.120.200">
    <property type="match status" value="1"/>
</dbReference>
<dbReference type="Pfam" id="PF13385">
    <property type="entry name" value="Laminin_G_3"/>
    <property type="match status" value="1"/>
</dbReference>
<protein>
    <submittedName>
        <fullName evidence="1">Uncharacterized protein</fullName>
    </submittedName>
</protein>
<organism evidence="1 2">
    <name type="scientific">Bacillus phage PBC2</name>
    <dbReference type="NCBI Taxonomy" id="1675029"/>
    <lineage>
        <taxon>Viruses</taxon>
        <taxon>Duplodnaviria</taxon>
        <taxon>Heunggongvirae</taxon>
        <taxon>Uroviricota</taxon>
        <taxon>Caudoviricetes</taxon>
        <taxon>Andregratiavirinae</taxon>
        <taxon>Haetaevirus</taxon>
        <taxon>Haetaevirus PBC2</taxon>
    </lineage>
</organism>
<reference evidence="1 2" key="1">
    <citation type="submission" date="2015-06" db="EMBL/GenBank/DDBJ databases">
        <title>Complete genome sequence of Bacillus cereus phage PBC2.</title>
        <authorList>
            <person name="Kong M."/>
            <person name="Ryu S."/>
        </authorList>
    </citation>
    <scope>NUCLEOTIDE SEQUENCE [LARGE SCALE GENOMIC DNA]</scope>
</reference>